<dbReference type="STRING" id="388408.LAX5112_02224"/>
<dbReference type="EMBL" id="CXWD01000007">
    <property type="protein sequence ID" value="CTQ69723.1"/>
    <property type="molecule type" value="Genomic_DNA"/>
</dbReference>
<accession>A0A0M7A7L7</accession>
<gene>
    <name evidence="2" type="ORF">LAX5112_02224</name>
</gene>
<evidence type="ECO:0000313" key="2">
    <source>
        <dbReference type="EMBL" id="CTQ69723.1"/>
    </source>
</evidence>
<feature type="compositionally biased region" description="Polar residues" evidence="1">
    <location>
        <begin position="7"/>
        <end position="21"/>
    </location>
</feature>
<dbReference type="Proteomes" id="UP000053235">
    <property type="component" value="Unassembled WGS sequence"/>
</dbReference>
<dbReference type="AlphaFoldDB" id="A0A0M7A7L7"/>
<evidence type="ECO:0008006" key="4">
    <source>
        <dbReference type="Google" id="ProtNLM"/>
    </source>
</evidence>
<reference evidence="3" key="1">
    <citation type="submission" date="2015-07" db="EMBL/GenBank/DDBJ databases">
        <authorList>
            <person name="Rodrigo-Torres Lidia"/>
            <person name="Arahal R.David."/>
        </authorList>
    </citation>
    <scope>NUCLEOTIDE SEQUENCE [LARGE SCALE GENOMIC DNA]</scope>
    <source>
        <strain evidence="3">CECT 5112</strain>
    </source>
</reference>
<feature type="region of interest" description="Disordered" evidence="1">
    <location>
        <begin position="1"/>
        <end position="29"/>
    </location>
</feature>
<proteinExistence type="predicted"/>
<evidence type="ECO:0000256" key="1">
    <source>
        <dbReference type="SAM" id="MobiDB-lite"/>
    </source>
</evidence>
<dbReference type="RefSeq" id="WP_082429023.1">
    <property type="nucleotide sequence ID" value="NZ_CXWD01000007.1"/>
</dbReference>
<keyword evidence="3" id="KW-1185">Reference proteome</keyword>
<dbReference type="InterPro" id="IPR021252">
    <property type="entry name" value="DUF2794"/>
</dbReference>
<protein>
    <recommendedName>
        <fullName evidence="4">DUF2794 domain-containing protein</fullName>
    </recommendedName>
</protein>
<organism evidence="2 3">
    <name type="scientific">Roseibium alexandrii</name>
    <dbReference type="NCBI Taxonomy" id="388408"/>
    <lineage>
        <taxon>Bacteria</taxon>
        <taxon>Pseudomonadati</taxon>
        <taxon>Pseudomonadota</taxon>
        <taxon>Alphaproteobacteria</taxon>
        <taxon>Hyphomicrobiales</taxon>
        <taxon>Stappiaceae</taxon>
        <taxon>Roseibium</taxon>
    </lineage>
</organism>
<sequence length="129" mass="14564">MSEADDSASQHSRSLSLNGSGQKAPPSLPVVSFNRRELDIILRLYGRMVADGEWRDYAIDILNDRAVFSIFRRASEMPLYRIEKDPKLARRQGAYSVVATGGMILKRGHDLAQVLRVLEKKKHLRVVDA</sequence>
<evidence type="ECO:0000313" key="3">
    <source>
        <dbReference type="Proteomes" id="UP000053235"/>
    </source>
</evidence>
<dbReference type="Pfam" id="PF10984">
    <property type="entry name" value="DUF2794"/>
    <property type="match status" value="1"/>
</dbReference>
<name>A0A0M7A7L7_9HYPH</name>
<dbReference type="OrthoDB" id="7159482at2"/>